<dbReference type="EMBL" id="BAABBA010000017">
    <property type="protein sequence ID" value="GAA4288755.1"/>
    <property type="molecule type" value="Genomic_DNA"/>
</dbReference>
<comment type="similarity">
    <text evidence="1">Belongs to the gamma-glutamyltransferase family.</text>
</comment>
<dbReference type="InterPro" id="IPR029055">
    <property type="entry name" value="Ntn_hydrolases_N"/>
</dbReference>
<dbReference type="Gene3D" id="1.10.246.130">
    <property type="match status" value="1"/>
</dbReference>
<keyword evidence="2" id="KW-0808">Transferase</keyword>
<accession>A0ABP8EXP2</accession>
<feature type="compositionally biased region" description="Pro residues" evidence="5">
    <location>
        <begin position="52"/>
        <end position="64"/>
    </location>
</feature>
<dbReference type="Pfam" id="PF01019">
    <property type="entry name" value="G_glu_transpept"/>
    <property type="match status" value="1"/>
</dbReference>
<evidence type="ECO:0000256" key="2">
    <source>
        <dbReference type="ARBA" id="ARBA00022679"/>
    </source>
</evidence>
<feature type="region of interest" description="Disordered" evidence="5">
    <location>
        <begin position="40"/>
        <end position="71"/>
    </location>
</feature>
<keyword evidence="7" id="KW-1185">Reference proteome</keyword>
<gene>
    <name evidence="6" type="primary">ggt_1</name>
    <name evidence="6" type="ORF">GCM10022262_31150</name>
</gene>
<keyword evidence="3" id="KW-0378">Hydrolase</keyword>
<organism evidence="6 7">
    <name type="scientific">Georgenia daeguensis</name>
    <dbReference type="NCBI Taxonomy" id="908355"/>
    <lineage>
        <taxon>Bacteria</taxon>
        <taxon>Bacillati</taxon>
        <taxon>Actinomycetota</taxon>
        <taxon>Actinomycetes</taxon>
        <taxon>Micrococcales</taxon>
        <taxon>Bogoriellaceae</taxon>
        <taxon>Georgenia</taxon>
    </lineage>
</organism>
<protein>
    <submittedName>
        <fullName evidence="6">Gamma-glutamyltransferase</fullName>
    </submittedName>
</protein>
<dbReference type="InterPro" id="IPR043138">
    <property type="entry name" value="GGT_lsub"/>
</dbReference>
<dbReference type="InterPro" id="IPR051792">
    <property type="entry name" value="GGT_bact"/>
</dbReference>
<evidence type="ECO:0000256" key="4">
    <source>
        <dbReference type="ARBA" id="ARBA00023145"/>
    </source>
</evidence>
<dbReference type="Gene3D" id="3.60.20.40">
    <property type="match status" value="1"/>
</dbReference>
<evidence type="ECO:0000313" key="6">
    <source>
        <dbReference type="EMBL" id="GAA4288755.1"/>
    </source>
</evidence>
<feature type="compositionally biased region" description="Low complexity" evidence="5">
    <location>
        <begin position="1"/>
        <end position="15"/>
    </location>
</feature>
<feature type="region of interest" description="Disordered" evidence="5">
    <location>
        <begin position="1"/>
        <end position="20"/>
    </location>
</feature>
<name>A0ABP8EXP2_9MICO</name>
<dbReference type="SUPFAM" id="SSF56235">
    <property type="entry name" value="N-terminal nucleophile aminohydrolases (Ntn hydrolases)"/>
    <property type="match status" value="1"/>
</dbReference>
<dbReference type="RefSeq" id="WP_345043100.1">
    <property type="nucleotide sequence ID" value="NZ_BAABBA010000017.1"/>
</dbReference>
<dbReference type="PANTHER" id="PTHR43199">
    <property type="entry name" value="GLUTATHIONE HYDROLASE"/>
    <property type="match status" value="1"/>
</dbReference>
<dbReference type="PRINTS" id="PR01210">
    <property type="entry name" value="GGTRANSPTASE"/>
</dbReference>
<dbReference type="PANTHER" id="PTHR43199:SF1">
    <property type="entry name" value="GLUTATHIONE HYDROLASE PROENZYME"/>
    <property type="match status" value="1"/>
</dbReference>
<proteinExistence type="inferred from homology"/>
<reference evidence="7" key="1">
    <citation type="journal article" date="2019" name="Int. J. Syst. Evol. Microbiol.">
        <title>The Global Catalogue of Microorganisms (GCM) 10K type strain sequencing project: providing services to taxonomists for standard genome sequencing and annotation.</title>
        <authorList>
            <consortium name="The Broad Institute Genomics Platform"/>
            <consortium name="The Broad Institute Genome Sequencing Center for Infectious Disease"/>
            <person name="Wu L."/>
            <person name="Ma J."/>
        </authorList>
    </citation>
    <scope>NUCLEOTIDE SEQUENCE [LARGE SCALE GENOMIC DNA]</scope>
    <source>
        <strain evidence="7">JCM 17459</strain>
    </source>
</reference>
<sequence>MDHLLSRAARPSASAADRRGGTRLAGLAALLLAVVTGCSDSVPTAPTSEPTTAPPSSSPPPPATSEPATEPAAALGNHAVSAGHPAAVDAGMQVLDAGGSAVDAAVATAFAVAVVEPFASGIGGGGAALVVPTGEGEPQAYDYREVVARDGRIPESGTGVPGFVAGMAALHEDHGELPWSEVIAPAIELASDGFEVSDFLALRMRSDHGPAAVGRLEHFSPGGEPLAAGQRLVQEDLAATMRTIADGGADAFYDGPLTEALTTVDGLDAASLAAYEVVRTEPVEGAFGDHRVLAAAPPLPGAGLVQMLQVAEAAGVGGSEPGSARYVEQLSRAWQVADRSVDTVVGDPAFVDVPVDELTDPARNAELAADVVAAGEGDGDVVAAPERDVVPGNTTHLTVVDRDGLMVSMTNTITSFWGSGEMVGGFFLNNQLSRFDSIGSTAANEPAPGRRSVSWSLPTVVVDGEGRPVLGIGSPGGRQIPNVLANVLTRWGLHDQPLADAVASPRFILEGSTLTTETQPPPADAEAYEDLGWSVDVVAVEEAVFGSVQALEVNHDTGEITGTADTRREADFAVGQP</sequence>
<dbReference type="InterPro" id="IPR043137">
    <property type="entry name" value="GGT_ssub_C"/>
</dbReference>
<comment type="caution">
    <text evidence="6">The sequence shown here is derived from an EMBL/GenBank/DDBJ whole genome shotgun (WGS) entry which is preliminary data.</text>
</comment>
<dbReference type="Proteomes" id="UP001499841">
    <property type="component" value="Unassembled WGS sequence"/>
</dbReference>
<evidence type="ECO:0000256" key="5">
    <source>
        <dbReference type="SAM" id="MobiDB-lite"/>
    </source>
</evidence>
<keyword evidence="4" id="KW-0865">Zymogen</keyword>
<evidence type="ECO:0000313" key="7">
    <source>
        <dbReference type="Proteomes" id="UP001499841"/>
    </source>
</evidence>
<evidence type="ECO:0000256" key="3">
    <source>
        <dbReference type="ARBA" id="ARBA00022801"/>
    </source>
</evidence>
<evidence type="ECO:0000256" key="1">
    <source>
        <dbReference type="ARBA" id="ARBA00009381"/>
    </source>
</evidence>